<name>A0A830DF04_9LAMI</name>
<protein>
    <submittedName>
        <fullName evidence="1">Ferredoxin-dependent glutamate synthase 2 chloroplastic</fullName>
    </submittedName>
</protein>
<sequence>MKQEGGEIVVVLFPLRGRGLRENGGRFGGKKIKDDGEGLGRARSRKAGVSFRKTIDVQTMVDKSLLSDIKEWPEKSCLYASDVKAMLLIRSGSAPEESLMLLVPEAYKNHPTYR</sequence>
<comment type="caution">
    <text evidence="1">The sequence shown here is derived from an EMBL/GenBank/DDBJ whole genome shotgun (WGS) entry which is preliminary data.</text>
</comment>
<dbReference type="EMBL" id="BMAC01004070">
    <property type="protein sequence ID" value="GFQ08269.1"/>
    <property type="molecule type" value="Genomic_DNA"/>
</dbReference>
<proteinExistence type="predicted"/>
<evidence type="ECO:0000313" key="1">
    <source>
        <dbReference type="EMBL" id="GFQ08269.1"/>
    </source>
</evidence>
<gene>
    <name evidence="1" type="ORF">PHJA_002970900</name>
</gene>
<organism evidence="1 2">
    <name type="scientific">Phtheirospermum japonicum</name>
    <dbReference type="NCBI Taxonomy" id="374723"/>
    <lineage>
        <taxon>Eukaryota</taxon>
        <taxon>Viridiplantae</taxon>
        <taxon>Streptophyta</taxon>
        <taxon>Embryophyta</taxon>
        <taxon>Tracheophyta</taxon>
        <taxon>Spermatophyta</taxon>
        <taxon>Magnoliopsida</taxon>
        <taxon>eudicotyledons</taxon>
        <taxon>Gunneridae</taxon>
        <taxon>Pentapetalae</taxon>
        <taxon>asterids</taxon>
        <taxon>lamiids</taxon>
        <taxon>Lamiales</taxon>
        <taxon>Orobanchaceae</taxon>
        <taxon>Orobanchaceae incertae sedis</taxon>
        <taxon>Phtheirospermum</taxon>
    </lineage>
</organism>
<accession>A0A830DF04</accession>
<reference evidence="1" key="1">
    <citation type="submission" date="2020-07" db="EMBL/GenBank/DDBJ databases">
        <title>Ethylene signaling mediates host invasion by parasitic plants.</title>
        <authorList>
            <person name="Yoshida S."/>
        </authorList>
    </citation>
    <scope>NUCLEOTIDE SEQUENCE</scope>
    <source>
        <strain evidence="1">Okayama</strain>
    </source>
</reference>
<dbReference type="OrthoDB" id="10262769at2759"/>
<dbReference type="Proteomes" id="UP000653305">
    <property type="component" value="Unassembled WGS sequence"/>
</dbReference>
<keyword evidence="2" id="KW-1185">Reference proteome</keyword>
<evidence type="ECO:0000313" key="2">
    <source>
        <dbReference type="Proteomes" id="UP000653305"/>
    </source>
</evidence>
<dbReference type="AlphaFoldDB" id="A0A830DF04"/>